<dbReference type="EMBL" id="BJWL01000010">
    <property type="protein sequence ID" value="GFY95641.1"/>
    <property type="molecule type" value="Genomic_DNA"/>
</dbReference>
<dbReference type="AlphaFoldDB" id="A0A7J0FAF7"/>
<evidence type="ECO:0000313" key="2">
    <source>
        <dbReference type="Proteomes" id="UP000585474"/>
    </source>
</evidence>
<sequence length="304" mass="33719">MCLKASPCALVPLWLLQVSLRLLCMPLYTCYFPYPFFLLISLDSCRTTTLPIWTLPSSRYSPLVFLPRSISLFLLEILKIPPLAAILQPIESSIPMEIKFFRSLGTCRTSVNIADLPSAMRNRTVPLPTTLFVVLFVIRTSPSHVAYVENIFLSLQKWWALPESNTQFGFSSADDTRKTSLSEFVITDADADAVSEDCICSAARLDLNARIGWGVARRGSTRGSSGARVRLGAERGGACFVWARGTRGYVLLPLAERVGGHVLVHGTRLSGRVRARGLTPGHVGVRGAWISVVFFLWRAWDAWI</sequence>
<gene>
    <name evidence="1" type="ORF">Acr_10g0010260</name>
</gene>
<reference evidence="1 2" key="1">
    <citation type="submission" date="2019-07" db="EMBL/GenBank/DDBJ databases">
        <title>De Novo Assembly of kiwifruit Actinidia rufa.</title>
        <authorList>
            <person name="Sugita-Konishi S."/>
            <person name="Sato K."/>
            <person name="Mori E."/>
            <person name="Abe Y."/>
            <person name="Kisaki G."/>
            <person name="Hamano K."/>
            <person name="Suezawa K."/>
            <person name="Otani M."/>
            <person name="Fukuda T."/>
            <person name="Manabe T."/>
            <person name="Gomi K."/>
            <person name="Tabuchi M."/>
            <person name="Akimitsu K."/>
            <person name="Kataoka I."/>
        </authorList>
    </citation>
    <scope>NUCLEOTIDE SEQUENCE [LARGE SCALE GENOMIC DNA]</scope>
    <source>
        <strain evidence="2">cv. Fuchu</strain>
    </source>
</reference>
<protein>
    <submittedName>
        <fullName evidence="1">Uncharacterized protein</fullName>
    </submittedName>
</protein>
<proteinExistence type="predicted"/>
<organism evidence="1 2">
    <name type="scientific">Actinidia rufa</name>
    <dbReference type="NCBI Taxonomy" id="165716"/>
    <lineage>
        <taxon>Eukaryota</taxon>
        <taxon>Viridiplantae</taxon>
        <taxon>Streptophyta</taxon>
        <taxon>Embryophyta</taxon>
        <taxon>Tracheophyta</taxon>
        <taxon>Spermatophyta</taxon>
        <taxon>Magnoliopsida</taxon>
        <taxon>eudicotyledons</taxon>
        <taxon>Gunneridae</taxon>
        <taxon>Pentapetalae</taxon>
        <taxon>asterids</taxon>
        <taxon>Ericales</taxon>
        <taxon>Actinidiaceae</taxon>
        <taxon>Actinidia</taxon>
    </lineage>
</organism>
<accession>A0A7J0FAF7</accession>
<comment type="caution">
    <text evidence="1">The sequence shown here is derived from an EMBL/GenBank/DDBJ whole genome shotgun (WGS) entry which is preliminary data.</text>
</comment>
<dbReference type="Proteomes" id="UP000585474">
    <property type="component" value="Unassembled WGS sequence"/>
</dbReference>
<evidence type="ECO:0000313" key="1">
    <source>
        <dbReference type="EMBL" id="GFY95641.1"/>
    </source>
</evidence>
<name>A0A7J0FAF7_9ERIC</name>
<keyword evidence="2" id="KW-1185">Reference proteome</keyword>